<evidence type="ECO:0008006" key="3">
    <source>
        <dbReference type="Google" id="ProtNLM"/>
    </source>
</evidence>
<dbReference type="SUPFAM" id="SSF48371">
    <property type="entry name" value="ARM repeat"/>
    <property type="match status" value="1"/>
</dbReference>
<evidence type="ECO:0000313" key="2">
    <source>
        <dbReference type="Proteomes" id="UP001499990"/>
    </source>
</evidence>
<evidence type="ECO:0000313" key="1">
    <source>
        <dbReference type="EMBL" id="GAA3381482.1"/>
    </source>
</evidence>
<dbReference type="Proteomes" id="UP001499990">
    <property type="component" value="Unassembled WGS sequence"/>
</dbReference>
<dbReference type="EMBL" id="BAAAYL010000004">
    <property type="protein sequence ID" value="GAA3381482.1"/>
    <property type="molecule type" value="Genomic_DNA"/>
</dbReference>
<dbReference type="InterPro" id="IPR011989">
    <property type="entry name" value="ARM-like"/>
</dbReference>
<keyword evidence="2" id="KW-1185">Reference proteome</keyword>
<proteinExistence type="predicted"/>
<name>A0ABP6SPA2_9ACTN</name>
<comment type="caution">
    <text evidence="1">The sequence shown here is derived from an EMBL/GenBank/DDBJ whole genome shotgun (WGS) entry which is preliminary data.</text>
</comment>
<sequence>MNVLTEALERLSAQEARERDDASAALGDLLHCGSLGQQEAELAVSHLMALALDDPDHSVQESALNSIGETPLHRDLPLRLVEALAPALAGMTPDLLEHAIGILGATRAPAARTMIEPFLEHAVGFIREAANITLAELPVHGSQQIPTAR</sequence>
<dbReference type="InterPro" id="IPR016024">
    <property type="entry name" value="ARM-type_fold"/>
</dbReference>
<organism evidence="1 2">
    <name type="scientific">Streptomyces sannanensis</name>
    <dbReference type="NCBI Taxonomy" id="285536"/>
    <lineage>
        <taxon>Bacteria</taxon>
        <taxon>Bacillati</taxon>
        <taxon>Actinomycetota</taxon>
        <taxon>Actinomycetes</taxon>
        <taxon>Kitasatosporales</taxon>
        <taxon>Streptomycetaceae</taxon>
        <taxon>Streptomyces</taxon>
    </lineage>
</organism>
<protein>
    <recommendedName>
        <fullName evidence="3">HEAT repeat domain-containing protein</fullName>
    </recommendedName>
</protein>
<dbReference type="RefSeq" id="WP_345045935.1">
    <property type="nucleotide sequence ID" value="NZ_BAAAYL010000004.1"/>
</dbReference>
<gene>
    <name evidence="1" type="ORF">GCM10020367_72900</name>
</gene>
<accession>A0ABP6SPA2</accession>
<dbReference type="Gene3D" id="1.25.10.10">
    <property type="entry name" value="Leucine-rich Repeat Variant"/>
    <property type="match status" value="1"/>
</dbReference>
<reference evidence="2" key="1">
    <citation type="journal article" date="2019" name="Int. J. Syst. Evol. Microbiol.">
        <title>The Global Catalogue of Microorganisms (GCM) 10K type strain sequencing project: providing services to taxonomists for standard genome sequencing and annotation.</title>
        <authorList>
            <consortium name="The Broad Institute Genomics Platform"/>
            <consortium name="The Broad Institute Genome Sequencing Center for Infectious Disease"/>
            <person name="Wu L."/>
            <person name="Ma J."/>
        </authorList>
    </citation>
    <scope>NUCLEOTIDE SEQUENCE [LARGE SCALE GENOMIC DNA]</scope>
    <source>
        <strain evidence="2">JCM 9651</strain>
    </source>
</reference>